<gene>
    <name evidence="2" type="ORF">ACEZDJ_27910</name>
</gene>
<sequence length="477" mass="50040">MTGETVAPGDGPHGRQTQPGPQIQQVTAVQQVQAVQQVLPDRQGQSGPRGRVLVIEGGNGQSPRRFPPRAGRPAPGLSTIIAAIAPQVLLAADSVDTVHLTAATDASGVLAHLRSAVRHPGPLLVHIGGHLVRDRRTGGAELDLGDSRLPWASVAEEIRLRPAETATLVVADLSAEEAVLPPLRVVPSPLGAGMPLWAAVTPDPQQVGTFTRALIEALHGGRPGANGMLTPEELHQQVHSVLRPEVVLVATHAPGRQIFRNTARRLEAAPQQQPVPMPPPGAVAVAGAMDPPPFDTPPLPPTAPTVHLRALDENALADTGTAAPAEPPAEDPAPDDYRVAIGVIVAAADAGEHTRAVSFAQELEDEAVAEHGPHAEVSLRVRQVHAHVARLAGKQADATELYRAVALSLLETRGSDDPETTQAAANAEACWRAIEDDDEARRLGPDLLALRRDVPDTSRPGSVERHLARLTGSLTSS</sequence>
<keyword evidence="3" id="KW-1185">Reference proteome</keyword>
<evidence type="ECO:0008006" key="4">
    <source>
        <dbReference type="Google" id="ProtNLM"/>
    </source>
</evidence>
<dbReference type="RefSeq" id="WP_198037557.1">
    <property type="nucleotide sequence ID" value="NZ_JBHEZZ010000018.1"/>
</dbReference>
<evidence type="ECO:0000313" key="3">
    <source>
        <dbReference type="Proteomes" id="UP001592528"/>
    </source>
</evidence>
<feature type="region of interest" description="Disordered" evidence="1">
    <location>
        <begin position="1"/>
        <end position="73"/>
    </location>
</feature>
<name>A0ABV6UUL7_9ACTN</name>
<reference evidence="2 3" key="1">
    <citation type="submission" date="2024-09" db="EMBL/GenBank/DDBJ databases">
        <authorList>
            <person name="Lee S.D."/>
        </authorList>
    </citation>
    <scope>NUCLEOTIDE SEQUENCE [LARGE SCALE GENOMIC DNA]</scope>
    <source>
        <strain evidence="2 3">N1-5</strain>
    </source>
</reference>
<feature type="compositionally biased region" description="Low complexity" evidence="1">
    <location>
        <begin position="22"/>
        <end position="38"/>
    </location>
</feature>
<dbReference type="EMBL" id="JBHEZZ010000018">
    <property type="protein sequence ID" value="MFC1405113.1"/>
    <property type="molecule type" value="Genomic_DNA"/>
</dbReference>
<protein>
    <recommendedName>
        <fullName evidence="4">Tetratricopeptide repeat protein</fullName>
    </recommendedName>
</protein>
<dbReference type="Proteomes" id="UP001592528">
    <property type="component" value="Unassembled WGS sequence"/>
</dbReference>
<organism evidence="2 3">
    <name type="scientific">Streptacidiphilus cavernicola</name>
    <dbReference type="NCBI Taxonomy" id="3342716"/>
    <lineage>
        <taxon>Bacteria</taxon>
        <taxon>Bacillati</taxon>
        <taxon>Actinomycetota</taxon>
        <taxon>Actinomycetes</taxon>
        <taxon>Kitasatosporales</taxon>
        <taxon>Streptomycetaceae</taxon>
        <taxon>Streptacidiphilus</taxon>
    </lineage>
</organism>
<evidence type="ECO:0000313" key="2">
    <source>
        <dbReference type="EMBL" id="MFC1405113.1"/>
    </source>
</evidence>
<proteinExistence type="predicted"/>
<comment type="caution">
    <text evidence="2">The sequence shown here is derived from an EMBL/GenBank/DDBJ whole genome shotgun (WGS) entry which is preliminary data.</text>
</comment>
<evidence type="ECO:0000256" key="1">
    <source>
        <dbReference type="SAM" id="MobiDB-lite"/>
    </source>
</evidence>
<accession>A0ABV6UUL7</accession>